<protein>
    <submittedName>
        <fullName evidence="2">Uncharacterized protein</fullName>
    </submittedName>
</protein>
<evidence type="ECO:0000313" key="4">
    <source>
        <dbReference type="Proteomes" id="UP000245055"/>
    </source>
</evidence>
<feature type="transmembrane region" description="Helical" evidence="1">
    <location>
        <begin position="55"/>
        <end position="75"/>
    </location>
</feature>
<name>A0AAX1C9T9_9GAMM</name>
<evidence type="ECO:0000313" key="5">
    <source>
        <dbReference type="Proteomes" id="UP000266633"/>
    </source>
</evidence>
<keyword evidence="1" id="KW-1133">Transmembrane helix</keyword>
<evidence type="ECO:0000256" key="1">
    <source>
        <dbReference type="SAM" id="Phobius"/>
    </source>
</evidence>
<keyword evidence="5" id="KW-1185">Reference proteome</keyword>
<dbReference type="AlphaFoldDB" id="A0AAX1C9T9"/>
<dbReference type="EMBL" id="QZDO01000005">
    <property type="protein sequence ID" value="RJL76196.1"/>
    <property type="molecule type" value="Genomic_DNA"/>
</dbReference>
<keyword evidence="1" id="KW-0472">Membrane</keyword>
<accession>A0AAX1C9T9</accession>
<dbReference type="Proteomes" id="UP000266633">
    <property type="component" value="Unassembled WGS sequence"/>
</dbReference>
<dbReference type="EMBL" id="QESZ01000005">
    <property type="protein sequence ID" value="PWD74866.1"/>
    <property type="molecule type" value="Genomic_DNA"/>
</dbReference>
<dbReference type="Proteomes" id="UP000245055">
    <property type="component" value="Unassembled WGS sequence"/>
</dbReference>
<reference evidence="3 5" key="2">
    <citation type="submission" date="2018-09" db="EMBL/GenBank/DDBJ databases">
        <title>Phylogenetic diversity of Pectobacterium and Dickeya strains causing blackleg disease of potato in Morocco.</title>
        <authorList>
            <person name="Oulghazi S."/>
            <person name="Moumni M."/>
            <person name="Faure D."/>
        </authorList>
    </citation>
    <scope>NUCLEOTIDE SEQUENCE [LARGE SCALE GENOMIC DNA]</scope>
    <source>
        <strain evidence="3 5">S4.16.03.LID</strain>
    </source>
</reference>
<keyword evidence="1" id="KW-0812">Transmembrane</keyword>
<reference evidence="2 4" key="1">
    <citation type="submission" date="2018-05" db="EMBL/GenBank/DDBJ databases">
        <title>Genomic diversity of pathogens causing Blackleg of Potato in Pakistan.</title>
        <authorList>
            <person name="Sarfraz S."/>
            <person name="Riaz K."/>
            <person name="Oulghazi S."/>
            <person name="Cigna J."/>
            <person name="Sahi S.T."/>
            <person name="Khan S.H."/>
            <person name="Hameed A."/>
            <person name="Faure D."/>
        </authorList>
    </citation>
    <scope>NUCLEOTIDE SEQUENCE [LARGE SCALE GENOMIC DNA]</scope>
    <source>
        <strain evidence="2 4">SS70</strain>
    </source>
</reference>
<gene>
    <name evidence="3" type="ORF">D5077_02190</name>
    <name evidence="2" type="ORF">DF213_04390</name>
</gene>
<proteinExistence type="predicted"/>
<evidence type="ECO:0000313" key="3">
    <source>
        <dbReference type="EMBL" id="RJL76196.1"/>
    </source>
</evidence>
<sequence length="96" mass="10526">MLHKGRSCDEVLAWQRLRSRAVVRYMAAQPKCVSQILMNIVLNISWKCEAWHIPVILQVAGALALLLGLSLGLALSGPQRAAFKSAPGRFVAHPSH</sequence>
<evidence type="ECO:0000313" key="2">
    <source>
        <dbReference type="EMBL" id="PWD74866.1"/>
    </source>
</evidence>
<comment type="caution">
    <text evidence="2">The sequence shown here is derived from an EMBL/GenBank/DDBJ whole genome shotgun (WGS) entry which is preliminary data.</text>
</comment>
<organism evidence="2 4">
    <name type="scientific">Dickeya dianthicola</name>
    <dbReference type="NCBI Taxonomy" id="204039"/>
    <lineage>
        <taxon>Bacteria</taxon>
        <taxon>Pseudomonadati</taxon>
        <taxon>Pseudomonadota</taxon>
        <taxon>Gammaproteobacteria</taxon>
        <taxon>Enterobacterales</taxon>
        <taxon>Pectobacteriaceae</taxon>
        <taxon>Dickeya</taxon>
    </lineage>
</organism>